<dbReference type="Proteomes" id="UP000237662">
    <property type="component" value="Unassembled WGS sequence"/>
</dbReference>
<evidence type="ECO:0000256" key="5">
    <source>
        <dbReference type="NCBIfam" id="TIGR02625"/>
    </source>
</evidence>
<evidence type="ECO:0000256" key="4">
    <source>
        <dbReference type="ARBA" id="ARBA00023308"/>
    </source>
</evidence>
<dbReference type="RefSeq" id="WP_104419441.1">
    <property type="nucleotide sequence ID" value="NZ_PTJC01000005.1"/>
</dbReference>
<evidence type="ECO:0000256" key="1">
    <source>
        <dbReference type="ARBA" id="ARBA00022490"/>
    </source>
</evidence>
<sequence>MIRKAFRMTVYPDRTEEYEDRHNPIWPELAEVLHQHGVSNYSIFLDPQTNALFGYAEVASEAQWAAIATTDTCRKWWKYMEPLMETHPDGSPVSHDLREVFHLD</sequence>
<keyword evidence="1" id="KW-0963">Cytoplasm</keyword>
<dbReference type="InterPro" id="IPR011008">
    <property type="entry name" value="Dimeric_a/b-barrel"/>
</dbReference>
<dbReference type="GO" id="GO:0005737">
    <property type="term" value="C:cytoplasm"/>
    <property type="evidence" value="ECO:0007669"/>
    <property type="project" value="InterPro"/>
</dbReference>
<name>A0A2S6IBM6_9BACT</name>
<dbReference type="Pfam" id="PF05336">
    <property type="entry name" value="rhaM"/>
    <property type="match status" value="1"/>
</dbReference>
<dbReference type="PANTHER" id="PTHR34389:SF2">
    <property type="entry name" value="L-RHAMNOSE MUTAROTASE"/>
    <property type="match status" value="1"/>
</dbReference>
<dbReference type="EMBL" id="PTJC01000005">
    <property type="protein sequence ID" value="PPK88914.1"/>
    <property type="molecule type" value="Genomic_DNA"/>
</dbReference>
<protein>
    <recommendedName>
        <fullName evidence="5">L-rhamnose mutarotase</fullName>
        <ecNumber evidence="5">5.1.3.32</ecNumber>
    </recommendedName>
</protein>
<proteinExistence type="inferred from homology"/>
<accession>A0A2S6IBM6</accession>
<comment type="caution">
    <text evidence="6">The sequence shown here is derived from an EMBL/GenBank/DDBJ whole genome shotgun (WGS) entry which is preliminary data.</text>
</comment>
<dbReference type="EC" id="5.1.3.32" evidence="5"/>
<gene>
    <name evidence="6" type="ORF">CLV84_1888</name>
</gene>
<keyword evidence="2" id="KW-0413">Isomerase</keyword>
<dbReference type="InterPro" id="IPR008000">
    <property type="entry name" value="Rham/fucose_mutarotase"/>
</dbReference>
<dbReference type="InterPro" id="IPR013448">
    <property type="entry name" value="L-rhamnose_mutarotase"/>
</dbReference>
<dbReference type="NCBIfam" id="TIGR02625">
    <property type="entry name" value="YiiL_rotase"/>
    <property type="match status" value="1"/>
</dbReference>
<dbReference type="OrthoDB" id="9799608at2"/>
<organism evidence="6 7">
    <name type="scientific">Neolewinella xylanilytica</name>
    <dbReference type="NCBI Taxonomy" id="1514080"/>
    <lineage>
        <taxon>Bacteria</taxon>
        <taxon>Pseudomonadati</taxon>
        <taxon>Bacteroidota</taxon>
        <taxon>Saprospiria</taxon>
        <taxon>Saprospirales</taxon>
        <taxon>Lewinellaceae</taxon>
        <taxon>Neolewinella</taxon>
    </lineage>
</organism>
<dbReference type="GO" id="GO:0062192">
    <property type="term" value="F:L-rhamnose mutarotase activity"/>
    <property type="evidence" value="ECO:0007669"/>
    <property type="project" value="UniProtKB-UniRule"/>
</dbReference>
<dbReference type="PANTHER" id="PTHR34389">
    <property type="entry name" value="L-RHAMNOSE MUTAROTASE"/>
    <property type="match status" value="1"/>
</dbReference>
<dbReference type="Gene3D" id="3.30.70.100">
    <property type="match status" value="1"/>
</dbReference>
<evidence type="ECO:0000313" key="6">
    <source>
        <dbReference type="EMBL" id="PPK88914.1"/>
    </source>
</evidence>
<evidence type="ECO:0000313" key="7">
    <source>
        <dbReference type="Proteomes" id="UP000237662"/>
    </source>
</evidence>
<dbReference type="HAMAP" id="MF_01663">
    <property type="entry name" value="L_rham_rotase"/>
    <property type="match status" value="1"/>
</dbReference>
<evidence type="ECO:0000256" key="2">
    <source>
        <dbReference type="ARBA" id="ARBA00023235"/>
    </source>
</evidence>
<keyword evidence="4" id="KW-0684">Rhamnose metabolism</keyword>
<evidence type="ECO:0000256" key="3">
    <source>
        <dbReference type="ARBA" id="ARBA00023277"/>
    </source>
</evidence>
<dbReference type="GO" id="GO:0019301">
    <property type="term" value="P:rhamnose catabolic process"/>
    <property type="evidence" value="ECO:0007669"/>
    <property type="project" value="UniProtKB-UniRule"/>
</dbReference>
<keyword evidence="7" id="KW-1185">Reference proteome</keyword>
<reference evidence="6 7" key="1">
    <citation type="submission" date="2018-02" db="EMBL/GenBank/DDBJ databases">
        <title>Genomic Encyclopedia of Archaeal and Bacterial Type Strains, Phase II (KMG-II): from individual species to whole genera.</title>
        <authorList>
            <person name="Goeker M."/>
        </authorList>
    </citation>
    <scope>NUCLEOTIDE SEQUENCE [LARGE SCALE GENOMIC DNA]</scope>
    <source>
        <strain evidence="6 7">DSM 29526</strain>
    </source>
</reference>
<dbReference type="AlphaFoldDB" id="A0A2S6IBM6"/>
<dbReference type="SUPFAM" id="SSF54909">
    <property type="entry name" value="Dimeric alpha+beta barrel"/>
    <property type="match status" value="1"/>
</dbReference>
<keyword evidence="3" id="KW-0119">Carbohydrate metabolism</keyword>